<dbReference type="eggNOG" id="ENOG5030G6X">
    <property type="taxonomic scope" value="Bacteria"/>
</dbReference>
<dbReference type="Pfam" id="PF14070">
    <property type="entry name" value="YjfB_motility"/>
    <property type="match status" value="1"/>
</dbReference>
<dbReference type="OrthoDB" id="5772816at2"/>
<organism evidence="1 2">
    <name type="scientific">Imhoffiella purpurea</name>
    <dbReference type="NCBI Taxonomy" id="1249627"/>
    <lineage>
        <taxon>Bacteria</taxon>
        <taxon>Pseudomonadati</taxon>
        <taxon>Pseudomonadota</taxon>
        <taxon>Gammaproteobacteria</taxon>
        <taxon>Chromatiales</taxon>
        <taxon>Chromatiaceae</taxon>
        <taxon>Imhoffiella</taxon>
    </lineage>
</organism>
<name>W9V1I9_9GAMM</name>
<evidence type="ECO:0000313" key="2">
    <source>
        <dbReference type="Proteomes" id="UP000019460"/>
    </source>
</evidence>
<accession>W9V1I9</accession>
<evidence type="ECO:0008006" key="3">
    <source>
        <dbReference type="Google" id="ProtNLM"/>
    </source>
</evidence>
<comment type="caution">
    <text evidence="1">The sequence shown here is derived from an EMBL/GenBank/DDBJ whole genome shotgun (WGS) entry which is preliminary data.</text>
</comment>
<reference evidence="1 2" key="1">
    <citation type="submission" date="2012-11" db="EMBL/GenBank/DDBJ databases">
        <title>Genome assembly of Thiorhodococcus sp. AK35.</title>
        <authorList>
            <person name="Nupur N."/>
            <person name="Khatri I."/>
            <person name="Subramanian S."/>
            <person name="Pinnaka A."/>
        </authorList>
    </citation>
    <scope>NUCLEOTIDE SEQUENCE [LARGE SCALE GENOMIC DNA]</scope>
    <source>
        <strain evidence="1 2">AK35</strain>
    </source>
</reference>
<dbReference type="EMBL" id="AONC01000076">
    <property type="protein sequence ID" value="EXJ13313.1"/>
    <property type="molecule type" value="Genomic_DNA"/>
</dbReference>
<evidence type="ECO:0000313" key="1">
    <source>
        <dbReference type="EMBL" id="EXJ13313.1"/>
    </source>
</evidence>
<protein>
    <recommendedName>
        <fullName evidence="3">Motility protein</fullName>
    </recommendedName>
</protein>
<dbReference type="AlphaFoldDB" id="W9V1I9"/>
<dbReference type="InterPro" id="IPR025906">
    <property type="entry name" value="YjfB_motility"/>
</dbReference>
<sequence length="72" mass="7041">MDISSFSGSPAAIGQLSTAMSNAEVGNAVSVSVLKKAMDTQEQAATQLIQSVSGTSSAGLPEGVGGNINVTA</sequence>
<dbReference type="RefSeq" id="WP_043757575.1">
    <property type="nucleotide sequence ID" value="NZ_AONC01000076.1"/>
</dbReference>
<gene>
    <name evidence="1" type="ORF">D779_3904</name>
</gene>
<keyword evidence="2" id="KW-1185">Reference proteome</keyword>
<proteinExistence type="predicted"/>
<dbReference type="Proteomes" id="UP000019460">
    <property type="component" value="Unassembled WGS sequence"/>
</dbReference>